<evidence type="ECO:0000259" key="7">
    <source>
        <dbReference type="Pfam" id="PF01035"/>
    </source>
</evidence>
<dbReference type="PANTHER" id="PTHR10815">
    <property type="entry name" value="METHYLATED-DNA--PROTEIN-CYSTEINE METHYLTRANSFERASE"/>
    <property type="match status" value="1"/>
</dbReference>
<evidence type="ECO:0000256" key="6">
    <source>
        <dbReference type="ARBA" id="ARBA00049348"/>
    </source>
</evidence>
<dbReference type="GO" id="GO:0003908">
    <property type="term" value="F:methylated-DNA-[protein]-cysteine S-methyltransferase activity"/>
    <property type="evidence" value="ECO:0007669"/>
    <property type="project" value="UniProtKB-EC"/>
</dbReference>
<dbReference type="PANTHER" id="PTHR10815:SF13">
    <property type="entry name" value="METHYLATED-DNA--PROTEIN-CYSTEINE METHYLTRANSFERASE"/>
    <property type="match status" value="1"/>
</dbReference>
<evidence type="ECO:0000259" key="8">
    <source>
        <dbReference type="Pfam" id="PF02870"/>
    </source>
</evidence>
<comment type="catalytic activity">
    <reaction evidence="6">
        <text>a 6-O-methyl-2'-deoxyguanosine in DNA + L-cysteinyl-[protein] = S-methyl-L-cysteinyl-[protein] + a 2'-deoxyguanosine in DNA</text>
        <dbReference type="Rhea" id="RHEA:24000"/>
        <dbReference type="Rhea" id="RHEA-COMP:10131"/>
        <dbReference type="Rhea" id="RHEA-COMP:10132"/>
        <dbReference type="Rhea" id="RHEA-COMP:11367"/>
        <dbReference type="Rhea" id="RHEA-COMP:11368"/>
        <dbReference type="ChEBI" id="CHEBI:29950"/>
        <dbReference type="ChEBI" id="CHEBI:82612"/>
        <dbReference type="ChEBI" id="CHEBI:85445"/>
        <dbReference type="ChEBI" id="CHEBI:85448"/>
        <dbReference type="EC" id="2.1.1.63"/>
    </reaction>
</comment>
<evidence type="ECO:0000313" key="9">
    <source>
        <dbReference type="EMBL" id="VAV85379.1"/>
    </source>
</evidence>
<organism evidence="9">
    <name type="scientific">hydrothermal vent metagenome</name>
    <dbReference type="NCBI Taxonomy" id="652676"/>
    <lineage>
        <taxon>unclassified sequences</taxon>
        <taxon>metagenomes</taxon>
        <taxon>ecological metagenomes</taxon>
    </lineage>
</organism>
<dbReference type="InterPro" id="IPR036631">
    <property type="entry name" value="MGMT_N_sf"/>
</dbReference>
<protein>
    <submittedName>
        <fullName evidence="9">Methylated-DNA--protein-cysteine methyltransferase</fullName>
        <ecNumber evidence="9">2.1.1.63</ecNumber>
    </submittedName>
</protein>
<evidence type="ECO:0000256" key="5">
    <source>
        <dbReference type="ARBA" id="ARBA00023204"/>
    </source>
</evidence>
<comment type="catalytic activity">
    <reaction evidence="1">
        <text>a 4-O-methyl-thymidine in DNA + L-cysteinyl-[protein] = a thymidine in DNA + S-methyl-L-cysteinyl-[protein]</text>
        <dbReference type="Rhea" id="RHEA:53428"/>
        <dbReference type="Rhea" id="RHEA-COMP:10131"/>
        <dbReference type="Rhea" id="RHEA-COMP:10132"/>
        <dbReference type="Rhea" id="RHEA-COMP:13555"/>
        <dbReference type="Rhea" id="RHEA-COMP:13556"/>
        <dbReference type="ChEBI" id="CHEBI:29950"/>
        <dbReference type="ChEBI" id="CHEBI:82612"/>
        <dbReference type="ChEBI" id="CHEBI:137386"/>
        <dbReference type="ChEBI" id="CHEBI:137387"/>
        <dbReference type="EC" id="2.1.1.63"/>
    </reaction>
</comment>
<keyword evidence="2 9" id="KW-0489">Methyltransferase</keyword>
<dbReference type="NCBIfam" id="TIGR00589">
    <property type="entry name" value="ogt"/>
    <property type="match status" value="1"/>
</dbReference>
<dbReference type="GO" id="GO:0032259">
    <property type="term" value="P:methylation"/>
    <property type="evidence" value="ECO:0007669"/>
    <property type="project" value="UniProtKB-KW"/>
</dbReference>
<dbReference type="EC" id="2.1.1.63" evidence="9"/>
<dbReference type="SUPFAM" id="SSF53155">
    <property type="entry name" value="Methylated DNA-protein cysteine methyltransferase domain"/>
    <property type="match status" value="1"/>
</dbReference>
<feature type="domain" description="Methylguanine DNA methyltransferase ribonuclease-like" evidence="8">
    <location>
        <begin position="13"/>
        <end position="87"/>
    </location>
</feature>
<dbReference type="AlphaFoldDB" id="A0A3B0QZ41"/>
<dbReference type="InterPro" id="IPR036388">
    <property type="entry name" value="WH-like_DNA-bd_sf"/>
</dbReference>
<dbReference type="Pfam" id="PF02870">
    <property type="entry name" value="Methyltransf_1N"/>
    <property type="match status" value="1"/>
</dbReference>
<evidence type="ECO:0000256" key="4">
    <source>
        <dbReference type="ARBA" id="ARBA00022763"/>
    </source>
</evidence>
<accession>A0A3B0QZ41</accession>
<feature type="domain" description="Methylated-DNA-[protein]-cysteine S-methyltransferase DNA binding" evidence="7">
    <location>
        <begin position="92"/>
        <end position="181"/>
    </location>
</feature>
<dbReference type="Gene3D" id="1.10.10.10">
    <property type="entry name" value="Winged helix-like DNA-binding domain superfamily/Winged helix DNA-binding domain"/>
    <property type="match status" value="1"/>
</dbReference>
<dbReference type="CDD" id="cd06445">
    <property type="entry name" value="ATase"/>
    <property type="match status" value="1"/>
</dbReference>
<evidence type="ECO:0000256" key="1">
    <source>
        <dbReference type="ARBA" id="ARBA00001286"/>
    </source>
</evidence>
<dbReference type="GO" id="GO:0006281">
    <property type="term" value="P:DNA repair"/>
    <property type="evidence" value="ECO:0007669"/>
    <property type="project" value="UniProtKB-KW"/>
</dbReference>
<dbReference type="InterPro" id="IPR008332">
    <property type="entry name" value="MethylG_MeTrfase_N"/>
</dbReference>
<dbReference type="Pfam" id="PF01035">
    <property type="entry name" value="DNA_binding_1"/>
    <property type="match status" value="1"/>
</dbReference>
<proteinExistence type="predicted"/>
<evidence type="ECO:0000256" key="2">
    <source>
        <dbReference type="ARBA" id="ARBA00022603"/>
    </source>
</evidence>
<dbReference type="InterPro" id="IPR001497">
    <property type="entry name" value="MethylDNA_cys_MeTrfase_AS"/>
</dbReference>
<name>A0A3B0QZ41_9ZZZZ</name>
<dbReference type="EMBL" id="UOEA01000086">
    <property type="protein sequence ID" value="VAV85379.1"/>
    <property type="molecule type" value="Genomic_DNA"/>
</dbReference>
<gene>
    <name evidence="9" type="ORF">MNBD_DELTA01-1305</name>
</gene>
<evidence type="ECO:0000256" key="3">
    <source>
        <dbReference type="ARBA" id="ARBA00022679"/>
    </source>
</evidence>
<dbReference type="InterPro" id="IPR014048">
    <property type="entry name" value="MethylDNA_cys_MeTrfase_DNA-bd"/>
</dbReference>
<reference evidence="9" key="1">
    <citation type="submission" date="2018-06" db="EMBL/GenBank/DDBJ databases">
        <authorList>
            <person name="Zhirakovskaya E."/>
        </authorList>
    </citation>
    <scope>NUCLEOTIDE SEQUENCE</scope>
</reference>
<dbReference type="SUPFAM" id="SSF46767">
    <property type="entry name" value="Methylated DNA-protein cysteine methyltransferase, C-terminal domain"/>
    <property type="match status" value="1"/>
</dbReference>
<dbReference type="PROSITE" id="PS00374">
    <property type="entry name" value="MGMT"/>
    <property type="match status" value="1"/>
</dbReference>
<keyword evidence="5" id="KW-0234">DNA repair</keyword>
<sequence length="186" mass="19828">MALSTERNGAGLTYASYSSLLGDIFVLSSTGGLLASCLGSSEEAFLESSLKEYGAVARKKPAGFSELFSLFDDYFTGKKVDFVVELKPVGSPFEQGVWQALRTIPYNQCRSYSWVAAAAARTANGGSPKAYRAVGRACGRNRLPIIIPCHRVVMASGAIGGFAEAAGGVQMKRRLLELEGVTLPFK</sequence>
<keyword evidence="4" id="KW-0227">DNA damage</keyword>
<dbReference type="InterPro" id="IPR036217">
    <property type="entry name" value="MethylDNA_cys_MeTrfase_DNAb"/>
</dbReference>
<keyword evidence="3 9" id="KW-0808">Transferase</keyword>